<reference evidence="3 4" key="1">
    <citation type="submission" date="2023-06" db="EMBL/GenBank/DDBJ databases">
        <title>Antibody response to the Sneathia vaginalis cytopathogenic toxin A during pregnancy.</title>
        <authorList>
            <person name="Mccoy Z.T."/>
            <person name="Serrano M.G."/>
            <person name="Spaine K."/>
            <person name="Edwards D.J."/>
            <person name="Buck G.A."/>
            <person name="Jefferson K."/>
        </authorList>
    </citation>
    <scope>NUCLEOTIDE SEQUENCE [LARGE SCALE GENOMIC DNA]</scope>
    <source>
        <strain evidence="3 4">CCUG 42621</strain>
    </source>
</reference>
<keyword evidence="1" id="KW-1133">Transmembrane helix</keyword>
<feature type="transmembrane region" description="Helical" evidence="1">
    <location>
        <begin position="374"/>
        <end position="402"/>
    </location>
</feature>
<comment type="subcellular location">
    <subcellularLocation>
        <location evidence="1">Cell membrane</location>
        <topology evidence="1">Multi-pass membrane protein</topology>
    </subcellularLocation>
</comment>
<feature type="transmembrane region" description="Helical" evidence="1">
    <location>
        <begin position="220"/>
        <end position="241"/>
    </location>
</feature>
<keyword evidence="1" id="KW-1003">Cell membrane</keyword>
<evidence type="ECO:0000256" key="1">
    <source>
        <dbReference type="HAMAP-Rule" id="MF_02062"/>
    </source>
</evidence>
<comment type="function">
    <text evidence="1">Catalyzes the sodium-dependent transport of glutamate.</text>
</comment>
<protein>
    <recommendedName>
        <fullName evidence="1 2">Sodium/glutamate symporter</fullName>
    </recommendedName>
</protein>
<keyword evidence="1" id="KW-0812">Transmembrane</keyword>
<feature type="transmembrane region" description="Helical" evidence="1">
    <location>
        <begin position="67"/>
        <end position="84"/>
    </location>
</feature>
<dbReference type="EMBL" id="JASSPP010000006">
    <property type="protein sequence ID" value="MDK9580745.1"/>
    <property type="molecule type" value="Genomic_DNA"/>
</dbReference>
<keyword evidence="1" id="KW-0813">Transport</keyword>
<feature type="transmembrane region" description="Helical" evidence="1">
    <location>
        <begin position="154"/>
        <end position="177"/>
    </location>
</feature>
<proteinExistence type="inferred from homology"/>
<comment type="similarity">
    <text evidence="1">Belongs to the glutamate:Na(+) symporter (ESS) (TC 2.A.27) family.</text>
</comment>
<evidence type="ECO:0000313" key="4">
    <source>
        <dbReference type="Proteomes" id="UP001225134"/>
    </source>
</evidence>
<evidence type="ECO:0000313" key="3">
    <source>
        <dbReference type="EMBL" id="MDK9580745.1"/>
    </source>
</evidence>
<feature type="transmembrane region" description="Helical" evidence="1">
    <location>
        <begin position="126"/>
        <end position="147"/>
    </location>
</feature>
<feature type="transmembrane region" description="Helical" evidence="1">
    <location>
        <begin position="96"/>
        <end position="120"/>
    </location>
</feature>
<accession>A0ABT7HJN5</accession>
<feature type="transmembrane region" description="Helical" evidence="1">
    <location>
        <begin position="331"/>
        <end position="353"/>
    </location>
</feature>
<dbReference type="PANTHER" id="PTHR36178">
    <property type="entry name" value="SLR0625 PROTEIN"/>
    <property type="match status" value="1"/>
</dbReference>
<keyword evidence="1" id="KW-0769">Symport</keyword>
<dbReference type="Pfam" id="PF03616">
    <property type="entry name" value="Glt_symporter"/>
    <property type="match status" value="1"/>
</dbReference>
<keyword evidence="1" id="KW-0472">Membrane</keyword>
<feature type="transmembrane region" description="Helical" evidence="1">
    <location>
        <begin position="35"/>
        <end position="55"/>
    </location>
</feature>
<keyword evidence="4" id="KW-1185">Reference proteome</keyword>
<dbReference type="Proteomes" id="UP001225134">
    <property type="component" value="Unassembled WGS sequence"/>
</dbReference>
<sequence>MLIFNLDMIQSIGLAILLLLIGRKFRKRFKILEKYCIPSPVVGGLLFAILTLVLRQLNILEFKFDDILQKFFMTMFFTSVGFNASLKVLKKGGIQVFIFLIVSVGLIFVQNIVPIVFATNLGLNKAVALMAGSTALTGGHGTAAAISQSINSNIAASVAIAAATFGLIAGSMIGGPISRHLIEKYNLLDKYNSIDDKEKIDHDESFFEQEKANSLNGEKFVRAFFAILLAMAVGTILNYFFKMCGLKHLPYYLGPMFVASIIRNITDAVDSFVNSPMQEIKIVENISLNIFLSMALMSLRLWELINLAIPIAILLIVQTIITALYTRYITFYVMGANYDAAVIVAGHCGFGMGATPNGITNMETICDKYKYSKLAFFTVPIVGALFIDFFNVAIITGFISYIK</sequence>
<evidence type="ECO:0000256" key="2">
    <source>
        <dbReference type="NCBIfam" id="TIGR00210"/>
    </source>
</evidence>
<organism evidence="3 4">
    <name type="scientific">Sneathia sanguinegens</name>
    <dbReference type="NCBI Taxonomy" id="40543"/>
    <lineage>
        <taxon>Bacteria</taxon>
        <taxon>Fusobacteriati</taxon>
        <taxon>Fusobacteriota</taxon>
        <taxon>Fusobacteriia</taxon>
        <taxon>Fusobacteriales</taxon>
        <taxon>Leptotrichiaceae</taxon>
        <taxon>Sneathia</taxon>
    </lineage>
</organism>
<feature type="transmembrane region" description="Helical" evidence="1">
    <location>
        <begin position="6"/>
        <end position="23"/>
    </location>
</feature>
<dbReference type="RefSeq" id="WP_285153015.1">
    <property type="nucleotide sequence ID" value="NZ_CAUPPJ010000003.1"/>
</dbReference>
<dbReference type="HAMAP" id="MF_02062">
    <property type="entry name" value="GltS"/>
    <property type="match status" value="1"/>
</dbReference>
<keyword evidence="1" id="KW-0915">Sodium</keyword>
<name>A0ABT7HJN5_9FUSO</name>
<dbReference type="NCBIfam" id="TIGR00210">
    <property type="entry name" value="gltS"/>
    <property type="match status" value="1"/>
</dbReference>
<keyword evidence="1" id="KW-0739">Sodium transport</keyword>
<keyword evidence="1" id="KW-0406">Ion transport</keyword>
<comment type="caution">
    <text evidence="3">The sequence shown here is derived from an EMBL/GenBank/DDBJ whole genome shotgun (WGS) entry which is preliminary data.</text>
</comment>
<gene>
    <name evidence="3" type="primary">gltS</name>
    <name evidence="3" type="ORF">QQA45_04350</name>
</gene>
<dbReference type="PANTHER" id="PTHR36178:SF1">
    <property type="entry name" value="SODIUM_GLUTAMATE SYMPORTER"/>
    <property type="match status" value="1"/>
</dbReference>
<feature type="transmembrane region" description="Helical" evidence="1">
    <location>
        <begin position="304"/>
        <end position="325"/>
    </location>
</feature>
<keyword evidence="1" id="KW-0029">Amino-acid transport</keyword>
<dbReference type="InterPro" id="IPR004445">
    <property type="entry name" value="GltS"/>
</dbReference>